<evidence type="ECO:0000256" key="1">
    <source>
        <dbReference type="SAM" id="MobiDB-lite"/>
    </source>
</evidence>
<keyword evidence="3" id="KW-1185">Reference proteome</keyword>
<reference evidence="2 3" key="1">
    <citation type="submission" date="2021-06" db="EMBL/GenBank/DDBJ databases">
        <title>A haploid diamondback moth (Plutella xylostella L.) genome assembly resolves 31 chromosomes and identifies a diamide resistance mutation.</title>
        <authorList>
            <person name="Ward C.M."/>
            <person name="Perry K.D."/>
            <person name="Baker G."/>
            <person name="Powis K."/>
            <person name="Heckel D.G."/>
            <person name="Baxter S.W."/>
        </authorList>
    </citation>
    <scope>NUCLEOTIDE SEQUENCE [LARGE SCALE GENOMIC DNA]</scope>
    <source>
        <strain evidence="2 3">LV</strain>
        <tissue evidence="2">Single pupa</tissue>
    </source>
</reference>
<feature type="non-terminal residue" evidence="2">
    <location>
        <position position="1"/>
    </location>
</feature>
<name>A0ABQ7PYA6_PLUXY</name>
<proteinExistence type="predicted"/>
<sequence length="85" mass="9449">PQCLLSLITFGYLERSPDKLQRESQGVETVPTIPKPAPTLPLKESVAERSGSAGVVGVPDLRLQSRTRDRQHLASQMLPCRLKIW</sequence>
<feature type="region of interest" description="Disordered" evidence="1">
    <location>
        <begin position="20"/>
        <end position="40"/>
    </location>
</feature>
<dbReference type="EMBL" id="JAHIBW010000025">
    <property type="protein sequence ID" value="KAG7297879.1"/>
    <property type="molecule type" value="Genomic_DNA"/>
</dbReference>
<gene>
    <name evidence="2" type="ORF">JYU34_018634</name>
</gene>
<comment type="caution">
    <text evidence="2">The sequence shown here is derived from an EMBL/GenBank/DDBJ whole genome shotgun (WGS) entry which is preliminary data.</text>
</comment>
<evidence type="ECO:0000313" key="3">
    <source>
        <dbReference type="Proteomes" id="UP000823941"/>
    </source>
</evidence>
<organism evidence="2 3">
    <name type="scientific">Plutella xylostella</name>
    <name type="common">Diamondback moth</name>
    <name type="synonym">Plutella maculipennis</name>
    <dbReference type="NCBI Taxonomy" id="51655"/>
    <lineage>
        <taxon>Eukaryota</taxon>
        <taxon>Metazoa</taxon>
        <taxon>Ecdysozoa</taxon>
        <taxon>Arthropoda</taxon>
        <taxon>Hexapoda</taxon>
        <taxon>Insecta</taxon>
        <taxon>Pterygota</taxon>
        <taxon>Neoptera</taxon>
        <taxon>Endopterygota</taxon>
        <taxon>Lepidoptera</taxon>
        <taxon>Glossata</taxon>
        <taxon>Ditrysia</taxon>
        <taxon>Yponomeutoidea</taxon>
        <taxon>Plutellidae</taxon>
        <taxon>Plutella</taxon>
    </lineage>
</organism>
<evidence type="ECO:0000313" key="2">
    <source>
        <dbReference type="EMBL" id="KAG7297879.1"/>
    </source>
</evidence>
<protein>
    <submittedName>
        <fullName evidence="2">Uncharacterized protein</fullName>
    </submittedName>
</protein>
<dbReference type="Proteomes" id="UP000823941">
    <property type="component" value="Chromosome 25"/>
</dbReference>
<accession>A0ABQ7PYA6</accession>